<dbReference type="AlphaFoldDB" id="A0A1T5JZJ8"/>
<dbReference type="Gene3D" id="1.10.357.10">
    <property type="entry name" value="Tetracycline Repressor, domain 2"/>
    <property type="match status" value="1"/>
</dbReference>
<dbReference type="SUPFAM" id="SSF46689">
    <property type="entry name" value="Homeodomain-like"/>
    <property type="match status" value="1"/>
</dbReference>
<keyword evidence="4" id="KW-1185">Reference proteome</keyword>
<dbReference type="RefSeq" id="WP_079573472.1">
    <property type="nucleotide sequence ID" value="NZ_FUZQ01000003.1"/>
</dbReference>
<evidence type="ECO:0000313" key="4">
    <source>
        <dbReference type="Proteomes" id="UP000189777"/>
    </source>
</evidence>
<dbReference type="OrthoDB" id="2356263at2"/>
<organism evidence="3 4">
    <name type="scientific">Krasilnikoviella flava</name>
    <dbReference type="NCBI Taxonomy" id="526729"/>
    <lineage>
        <taxon>Bacteria</taxon>
        <taxon>Bacillati</taxon>
        <taxon>Actinomycetota</taxon>
        <taxon>Actinomycetes</taxon>
        <taxon>Micrococcales</taxon>
        <taxon>Promicromonosporaceae</taxon>
        <taxon>Krasilnikoviella</taxon>
    </lineage>
</organism>
<dbReference type="GO" id="GO:0003677">
    <property type="term" value="F:DNA binding"/>
    <property type="evidence" value="ECO:0007669"/>
    <property type="project" value="UniProtKB-KW"/>
</dbReference>
<reference evidence="3 4" key="1">
    <citation type="submission" date="2017-02" db="EMBL/GenBank/DDBJ databases">
        <authorList>
            <person name="Peterson S.W."/>
        </authorList>
    </citation>
    <scope>NUCLEOTIDE SEQUENCE [LARGE SCALE GENOMIC DNA]</scope>
    <source>
        <strain evidence="3 4">DSM 21481</strain>
    </source>
</reference>
<dbReference type="Proteomes" id="UP000189777">
    <property type="component" value="Unassembled WGS sequence"/>
</dbReference>
<name>A0A1T5JZJ8_9MICO</name>
<evidence type="ECO:0000313" key="3">
    <source>
        <dbReference type="EMBL" id="SKC56841.1"/>
    </source>
</evidence>
<keyword evidence="1" id="KW-0238">DNA-binding</keyword>
<dbReference type="Pfam" id="PF00440">
    <property type="entry name" value="TetR_N"/>
    <property type="match status" value="1"/>
</dbReference>
<accession>A0A1T5JZJ8</accession>
<protein>
    <submittedName>
        <fullName evidence="3">Transcriptional regulator, TetR family</fullName>
    </submittedName>
</protein>
<evidence type="ECO:0000259" key="2">
    <source>
        <dbReference type="Pfam" id="PF00440"/>
    </source>
</evidence>
<sequence>MPRDDLENVLDPNPSQLALLTATERLVARHGLQGASSRAIVREAGHRNHSAVTYHFGSRETMLDALYHWRSKPIEAHRSHLVAELVAEGREQDPEALVRAYVVPLVTAVEGLRPSAWARYTQAVLQHRPLVFMDWVRRDVKRYEGVDVPVVGTLDLLDRMRAVTCDGVEPVAALRVAMVSRAVVAAVAAWEADDERGDLDVPPLDVLADQLVRSATGMLAA</sequence>
<gene>
    <name evidence="3" type="ORF">SAMN04324258_1703</name>
</gene>
<feature type="domain" description="HTH tetR-type" evidence="2">
    <location>
        <begin position="19"/>
        <end position="66"/>
    </location>
</feature>
<evidence type="ECO:0000256" key="1">
    <source>
        <dbReference type="ARBA" id="ARBA00023125"/>
    </source>
</evidence>
<dbReference type="InterPro" id="IPR001647">
    <property type="entry name" value="HTH_TetR"/>
</dbReference>
<dbReference type="EMBL" id="FUZQ01000003">
    <property type="protein sequence ID" value="SKC56841.1"/>
    <property type="molecule type" value="Genomic_DNA"/>
</dbReference>
<dbReference type="InterPro" id="IPR009057">
    <property type="entry name" value="Homeodomain-like_sf"/>
</dbReference>
<proteinExistence type="predicted"/>
<dbReference type="STRING" id="526729.SAMN04324258_1703"/>